<keyword evidence="11 18" id="KW-0249">Electron transport</keyword>
<accession>A0A0S2MP80</accession>
<evidence type="ECO:0000256" key="12">
    <source>
        <dbReference type="ARBA" id="ARBA00022989"/>
    </source>
</evidence>
<dbReference type="EMBL" id="JX412756">
    <property type="protein sequence ID" value="ALO76466.1"/>
    <property type="molecule type" value="Genomic_DNA"/>
</dbReference>
<keyword evidence="10 18" id="KW-1278">Translocase</keyword>
<evidence type="ECO:0000256" key="4">
    <source>
        <dbReference type="ARBA" id="ARBA00012944"/>
    </source>
</evidence>
<dbReference type="PANTHER" id="PTHR46552">
    <property type="entry name" value="NADH-UBIQUINONE OXIDOREDUCTASE CHAIN 2"/>
    <property type="match status" value="1"/>
</dbReference>
<keyword evidence="15 18" id="KW-0496">Mitochondrion</keyword>
<dbReference type="GO" id="GO:0005743">
    <property type="term" value="C:mitochondrial inner membrane"/>
    <property type="evidence" value="ECO:0007669"/>
    <property type="project" value="UniProtKB-SubCell"/>
</dbReference>
<evidence type="ECO:0000256" key="16">
    <source>
        <dbReference type="ARBA" id="ARBA00023136"/>
    </source>
</evidence>
<evidence type="ECO:0000256" key="8">
    <source>
        <dbReference type="ARBA" id="ARBA00022692"/>
    </source>
</evidence>
<evidence type="ECO:0000256" key="3">
    <source>
        <dbReference type="ARBA" id="ARBA00007012"/>
    </source>
</evidence>
<comment type="function">
    <text evidence="1">Core subunit of the mitochondrial membrane respiratory chain NADH dehydrogenase (Complex I) that is believed to belong to the minimal assembly required for catalysis. Complex I functions in the transfer of electrons from NADH to the respiratory chain. The immediate electron acceptor for the enzyme is believed to be ubiquinone.</text>
</comment>
<evidence type="ECO:0000256" key="18">
    <source>
        <dbReference type="RuleBase" id="RU003403"/>
    </source>
</evidence>
<evidence type="ECO:0000256" key="7">
    <source>
        <dbReference type="ARBA" id="ARBA00022660"/>
    </source>
</evidence>
<keyword evidence="8 18" id="KW-0812">Transmembrane</keyword>
<geneLocation type="mitochondrion" evidence="20"/>
<gene>
    <name evidence="20" type="primary">nad2</name>
</gene>
<evidence type="ECO:0000256" key="15">
    <source>
        <dbReference type="ARBA" id="ARBA00023128"/>
    </source>
</evidence>
<dbReference type="PANTHER" id="PTHR46552:SF1">
    <property type="entry name" value="NADH-UBIQUINONE OXIDOREDUCTASE CHAIN 2"/>
    <property type="match status" value="1"/>
</dbReference>
<keyword evidence="9 18" id="KW-0999">Mitochondrion inner membrane</keyword>
<dbReference type="InterPro" id="IPR050175">
    <property type="entry name" value="Complex_I_Subunit_2"/>
</dbReference>
<dbReference type="InterPro" id="IPR003917">
    <property type="entry name" value="NADH_UbQ_OxRdtase_chain2"/>
</dbReference>
<evidence type="ECO:0000313" key="20">
    <source>
        <dbReference type="EMBL" id="ALO76466.1"/>
    </source>
</evidence>
<comment type="similarity">
    <text evidence="3 18">Belongs to the complex I subunit 2 family.</text>
</comment>
<feature type="transmembrane region" description="Helical" evidence="18">
    <location>
        <begin position="7"/>
        <end position="26"/>
    </location>
</feature>
<dbReference type="GO" id="GO:0006120">
    <property type="term" value="P:mitochondrial electron transport, NADH to ubiquinone"/>
    <property type="evidence" value="ECO:0007669"/>
    <property type="project" value="InterPro"/>
</dbReference>
<evidence type="ECO:0000256" key="11">
    <source>
        <dbReference type="ARBA" id="ARBA00022982"/>
    </source>
</evidence>
<dbReference type="Pfam" id="PF00361">
    <property type="entry name" value="Proton_antipo_M"/>
    <property type="match status" value="1"/>
</dbReference>
<evidence type="ECO:0000256" key="6">
    <source>
        <dbReference type="ARBA" id="ARBA00022448"/>
    </source>
</evidence>
<dbReference type="InterPro" id="IPR001750">
    <property type="entry name" value="ND/Mrp_TM"/>
</dbReference>
<evidence type="ECO:0000259" key="19">
    <source>
        <dbReference type="Pfam" id="PF00361"/>
    </source>
</evidence>
<evidence type="ECO:0000256" key="5">
    <source>
        <dbReference type="ARBA" id="ARBA00021008"/>
    </source>
</evidence>
<keyword evidence="14 18" id="KW-0830">Ubiquinone</keyword>
<comment type="catalytic activity">
    <reaction evidence="17 18">
        <text>a ubiquinone + NADH + 5 H(+)(in) = a ubiquinol + NAD(+) + 4 H(+)(out)</text>
        <dbReference type="Rhea" id="RHEA:29091"/>
        <dbReference type="Rhea" id="RHEA-COMP:9565"/>
        <dbReference type="Rhea" id="RHEA-COMP:9566"/>
        <dbReference type="ChEBI" id="CHEBI:15378"/>
        <dbReference type="ChEBI" id="CHEBI:16389"/>
        <dbReference type="ChEBI" id="CHEBI:17976"/>
        <dbReference type="ChEBI" id="CHEBI:57540"/>
        <dbReference type="ChEBI" id="CHEBI:57945"/>
        <dbReference type="EC" id="7.1.1.2"/>
    </reaction>
</comment>
<feature type="transmembrane region" description="Helical" evidence="18">
    <location>
        <begin position="313"/>
        <end position="335"/>
    </location>
</feature>
<keyword evidence="6" id="KW-0813">Transport</keyword>
<comment type="function">
    <text evidence="18">Core subunit of the mitochondrial membrane respiratory chain NADH dehydrogenase (Complex I) which catalyzes electron transfer from NADH through the respiratory chain, using ubiquinone as an electron acceptor. Essential for the catalytic activity and assembly of complex I.</text>
</comment>
<dbReference type="AlphaFoldDB" id="A0A0S2MP80"/>
<feature type="transmembrane region" description="Helical" evidence="18">
    <location>
        <begin position="238"/>
        <end position="258"/>
    </location>
</feature>
<evidence type="ECO:0000256" key="10">
    <source>
        <dbReference type="ARBA" id="ARBA00022967"/>
    </source>
</evidence>
<evidence type="ECO:0000256" key="9">
    <source>
        <dbReference type="ARBA" id="ARBA00022792"/>
    </source>
</evidence>
<comment type="subcellular location">
    <subcellularLocation>
        <location evidence="2 18">Mitochondrion inner membrane</location>
        <topology evidence="2 18">Multi-pass membrane protein</topology>
    </subcellularLocation>
</comment>
<evidence type="ECO:0000256" key="1">
    <source>
        <dbReference type="ARBA" id="ARBA00003257"/>
    </source>
</evidence>
<organism evidence="20">
    <name type="scientific">Pseudocolaspis sp. PSE01</name>
    <dbReference type="NCBI Taxonomy" id="1205646"/>
    <lineage>
        <taxon>Eukaryota</taxon>
        <taxon>Metazoa</taxon>
        <taxon>Ecdysozoa</taxon>
        <taxon>Arthropoda</taxon>
        <taxon>Hexapoda</taxon>
        <taxon>Insecta</taxon>
        <taxon>Pterygota</taxon>
        <taxon>Neoptera</taxon>
        <taxon>Endopterygota</taxon>
        <taxon>Coleoptera</taxon>
        <taxon>Polyphaga</taxon>
        <taxon>Cucujiformia</taxon>
        <taxon>Chrysomeloidea</taxon>
        <taxon>Chrysomelidae</taxon>
        <taxon>Eumolpinae</taxon>
        <taxon>Pseudocolaspis</taxon>
    </lineage>
</organism>
<dbReference type="PRINTS" id="PR01436">
    <property type="entry name" value="NADHDHGNASE2"/>
</dbReference>
<evidence type="ECO:0000256" key="13">
    <source>
        <dbReference type="ARBA" id="ARBA00023027"/>
    </source>
</evidence>
<feature type="transmembrane region" description="Helical" evidence="18">
    <location>
        <begin position="270"/>
        <end position="292"/>
    </location>
</feature>
<sequence>MKFSKMIFFLTMVMGTLITVSSYTWLSMWLGLEINLLSIIPLFKKKNNMFPTEATLKYFIIQSMASTMFMFSMILNMNLIEQINNLTNKTVMIIFYTSILTKMGSAPFHAWFPEVLEGLSWMNCLIMLTWQKLAPMIILMQNFKLNPLMIIIIILSSTISGIIGLNQVSMRKIMAYSSINHIAWMISSMLSTKMIWILYFLIYLLISLMIIMTLNITKTYFIHQMSLIKNNKLLNLSFNLNFLSLGGLPPFLGFFPKWLTINFLVYSQNYFMSTILILFTLVMLFIYSRIMFSAMTVLSSENLLKTSLLKTKFLLILFNFIAIFSLLFCPLIIYFI</sequence>
<feature type="transmembrane region" description="Helical" evidence="18">
    <location>
        <begin position="58"/>
        <end position="79"/>
    </location>
</feature>
<evidence type="ECO:0000256" key="2">
    <source>
        <dbReference type="ARBA" id="ARBA00004448"/>
    </source>
</evidence>
<keyword evidence="7 18" id="KW-0679">Respiratory chain</keyword>
<proteinExistence type="inferred from homology"/>
<feature type="domain" description="NADH:quinone oxidoreductase/Mrp antiporter transmembrane" evidence="19">
    <location>
        <begin position="22"/>
        <end position="276"/>
    </location>
</feature>
<feature type="transmembrane region" description="Helical" evidence="18">
    <location>
        <begin position="148"/>
        <end position="166"/>
    </location>
</feature>
<keyword evidence="13 18" id="KW-0520">NAD</keyword>
<feature type="transmembrane region" description="Helical" evidence="18">
    <location>
        <begin position="196"/>
        <end position="217"/>
    </location>
</feature>
<protein>
    <recommendedName>
        <fullName evidence="5 18">NADH-ubiquinone oxidoreductase chain 2</fullName>
        <ecNumber evidence="4 18">7.1.1.2</ecNumber>
    </recommendedName>
</protein>
<name>A0A0S2MP80_9CUCU</name>
<keyword evidence="16 18" id="KW-0472">Membrane</keyword>
<evidence type="ECO:0000256" key="14">
    <source>
        <dbReference type="ARBA" id="ARBA00023075"/>
    </source>
</evidence>
<dbReference type="EC" id="7.1.1.2" evidence="4 18"/>
<keyword evidence="12 18" id="KW-1133">Transmembrane helix</keyword>
<evidence type="ECO:0000256" key="17">
    <source>
        <dbReference type="ARBA" id="ARBA00049551"/>
    </source>
</evidence>
<dbReference type="GO" id="GO:0008137">
    <property type="term" value="F:NADH dehydrogenase (ubiquinone) activity"/>
    <property type="evidence" value="ECO:0007669"/>
    <property type="project" value="UniProtKB-EC"/>
</dbReference>
<reference evidence="20" key="1">
    <citation type="submission" date="2012-06" db="EMBL/GenBank/DDBJ databases">
        <title>Mitogenomics of the Coleoptera under dense taxon sampling.</title>
        <authorList>
            <person name="Timmermans M.J.T.N."/>
            <person name="Lim J."/>
            <person name="Dodsworth S."/>
            <person name="Haran J."/>
            <person name="Ahrens D."/>
            <person name="Bocak L."/>
            <person name="London A."/>
            <person name="Culverwell L."/>
            <person name="Vogler A.P."/>
        </authorList>
    </citation>
    <scope>NUCLEOTIDE SEQUENCE</scope>
</reference>